<keyword evidence="5" id="KW-0597">Phosphoprotein</keyword>
<evidence type="ECO:0000256" key="5">
    <source>
        <dbReference type="ARBA" id="ARBA00022553"/>
    </source>
</evidence>
<dbReference type="PROSITE" id="PS00658">
    <property type="entry name" value="FORK_HEAD_2"/>
    <property type="match status" value="1"/>
</dbReference>
<evidence type="ECO:0000256" key="13">
    <source>
        <dbReference type="SAM" id="MobiDB-lite"/>
    </source>
</evidence>
<reference evidence="15" key="1">
    <citation type="submission" date="2021-04" db="EMBL/GenBank/DDBJ databases">
        <authorList>
            <consortium name="Molecular Ecology Group"/>
        </authorList>
    </citation>
    <scope>NUCLEOTIDE SEQUENCE</scope>
</reference>
<feature type="compositionally biased region" description="Polar residues" evidence="13">
    <location>
        <begin position="15"/>
        <end position="25"/>
    </location>
</feature>
<evidence type="ECO:0000256" key="12">
    <source>
        <dbReference type="PROSITE-ProRule" id="PRU00089"/>
    </source>
</evidence>
<evidence type="ECO:0000256" key="6">
    <source>
        <dbReference type="ARBA" id="ARBA00022604"/>
    </source>
</evidence>
<sequence>MDSVDIHLDIDSNFEPQTRARSNTWPLRPSRELEPHNSPVAIDESSNGADQQGCVKDPLGLTAKKSGSRRNAWGNLSYADLITKAIQSSPEKRLTLSQIYDWMVQNVPYFKDKGDSTSSAGWKNSIRHNLSLHSRFMRIQNEGTGKSSWWVLNPDAKPGKTPRRRAGSMETKSYEKKRGRIRKKVEALRAAMENGETLSPGGSDDMLDVLTFGDFRPRASSNASSTGRLSPIHAVTEPDLHENQVPPMSPIPWETEGSGSPTMYSGESYHELVKSLVVGMKLSSQDSLKMEVSSISDPFSSGGTPRDYSNQPSPYMDANHSSPAIENHYSHLPAPPPYPKQQQQMNGLEFHSTNFSNPVRLQCSSSPAINGSSAFQQTDLFTDDFIVMNMKQEAEAHSPVCFIKQEPENHSPVCFIKQEPESHFPVCMATPNSLSVNTQQLNSPDRSQQGSPNTGSYSRLSPQQSSLVNGQLTLSSLNCQVSPQQNRHLVKQEAISTVSLQQQQQQQQQQGLHQVSHDSILREALTRGVPIFRSQSSANTPSPTFSPLGNRSPLSLVQALGNMSNGMHNIGLSISSNVSPHHQSATASQMHGLLNDAFCDNVVTLGGIGSGSNNNNNPGMPLDIDVDVMGMSGLDYDMDQVIQELTREDNLDFNFEAGPATSVGQSVVH</sequence>
<evidence type="ECO:0000256" key="4">
    <source>
        <dbReference type="ARBA" id="ARBA00022490"/>
    </source>
</evidence>
<dbReference type="PRINTS" id="PR00053">
    <property type="entry name" value="FORKHEAD"/>
</dbReference>
<accession>A0A8S3ZMM4</accession>
<evidence type="ECO:0000256" key="7">
    <source>
        <dbReference type="ARBA" id="ARBA00023015"/>
    </source>
</evidence>
<name>A0A8S3ZMM4_9EUPU</name>
<keyword evidence="10 12" id="KW-0539">Nucleus</keyword>
<dbReference type="CDD" id="cd20032">
    <property type="entry name" value="FH_FOXO"/>
    <property type="match status" value="1"/>
</dbReference>
<feature type="region of interest" description="Disordered" evidence="13">
    <location>
        <begin position="240"/>
        <end position="262"/>
    </location>
</feature>
<keyword evidence="9" id="KW-0804">Transcription</keyword>
<evidence type="ECO:0000256" key="10">
    <source>
        <dbReference type="ARBA" id="ARBA00023242"/>
    </source>
</evidence>
<evidence type="ECO:0000313" key="16">
    <source>
        <dbReference type="Proteomes" id="UP000678393"/>
    </source>
</evidence>
<evidence type="ECO:0000256" key="2">
    <source>
        <dbReference type="ARBA" id="ARBA00004496"/>
    </source>
</evidence>
<keyword evidence="8 12" id="KW-0238">DNA-binding</keyword>
<feature type="domain" description="Fork-head" evidence="14">
    <location>
        <begin position="73"/>
        <end position="179"/>
    </location>
</feature>
<comment type="caution">
    <text evidence="15">The sequence shown here is derived from an EMBL/GenBank/DDBJ whole genome shotgun (WGS) entry which is preliminary data.</text>
</comment>
<dbReference type="PANTHER" id="PTHR45767:SF2">
    <property type="entry name" value="FORKHEAD BOX PROTEIN O"/>
    <property type="match status" value="1"/>
</dbReference>
<dbReference type="Proteomes" id="UP000678393">
    <property type="component" value="Unassembled WGS sequence"/>
</dbReference>
<keyword evidence="7" id="KW-0805">Transcription regulation</keyword>
<evidence type="ECO:0000256" key="9">
    <source>
        <dbReference type="ARBA" id="ARBA00023163"/>
    </source>
</evidence>
<dbReference type="FunFam" id="1.10.10.10:FF:000032">
    <property type="entry name" value="Forkhead box protein O4"/>
    <property type="match status" value="1"/>
</dbReference>
<dbReference type="Gene3D" id="1.10.10.10">
    <property type="entry name" value="Winged helix-like DNA-binding domain superfamily/Winged helix DNA-binding domain"/>
    <property type="match status" value="1"/>
</dbReference>
<dbReference type="SUPFAM" id="SSF46785">
    <property type="entry name" value="Winged helix' DNA-binding domain"/>
    <property type="match status" value="1"/>
</dbReference>
<dbReference type="GO" id="GO:0000978">
    <property type="term" value="F:RNA polymerase II cis-regulatory region sequence-specific DNA binding"/>
    <property type="evidence" value="ECO:0007669"/>
    <property type="project" value="TreeGrafter"/>
</dbReference>
<keyword evidence="6" id="KW-0341">Growth regulation</keyword>
<dbReference type="GO" id="GO:0000981">
    <property type="term" value="F:DNA-binding transcription factor activity, RNA polymerase II-specific"/>
    <property type="evidence" value="ECO:0007669"/>
    <property type="project" value="TreeGrafter"/>
</dbReference>
<dbReference type="AlphaFoldDB" id="A0A8S3ZMM4"/>
<feature type="region of interest" description="Disordered" evidence="13">
    <location>
        <begin position="150"/>
        <end position="181"/>
    </location>
</feature>
<dbReference type="PANTHER" id="PTHR45767">
    <property type="entry name" value="FORKHEAD BOX PROTEIN O"/>
    <property type="match status" value="1"/>
</dbReference>
<dbReference type="InterPro" id="IPR001766">
    <property type="entry name" value="Fork_head_dom"/>
</dbReference>
<evidence type="ECO:0000256" key="1">
    <source>
        <dbReference type="ARBA" id="ARBA00004123"/>
    </source>
</evidence>
<comment type="subcellular location">
    <subcellularLocation>
        <location evidence="2">Cytoplasm</location>
    </subcellularLocation>
    <subcellularLocation>
        <location evidence="1 12">Nucleus</location>
    </subcellularLocation>
</comment>
<dbReference type="Pfam" id="PF16676">
    <property type="entry name" value="FOXO-TAD"/>
    <property type="match status" value="1"/>
</dbReference>
<dbReference type="PROSITE" id="PS50039">
    <property type="entry name" value="FORK_HEAD_3"/>
    <property type="match status" value="1"/>
</dbReference>
<protein>
    <recommendedName>
        <fullName evidence="11">Forkhead box protein O</fullName>
    </recommendedName>
</protein>
<feature type="DNA-binding region" description="Fork-head" evidence="12">
    <location>
        <begin position="73"/>
        <end position="179"/>
    </location>
</feature>
<dbReference type="InterPro" id="IPR036388">
    <property type="entry name" value="WH-like_DNA-bd_sf"/>
</dbReference>
<evidence type="ECO:0000256" key="3">
    <source>
        <dbReference type="ARBA" id="ARBA00022473"/>
    </source>
</evidence>
<evidence type="ECO:0000259" key="14">
    <source>
        <dbReference type="PROSITE" id="PS50039"/>
    </source>
</evidence>
<evidence type="ECO:0000256" key="8">
    <source>
        <dbReference type="ARBA" id="ARBA00023125"/>
    </source>
</evidence>
<dbReference type="InterPro" id="IPR030456">
    <property type="entry name" value="TF_fork_head_CS_2"/>
</dbReference>
<dbReference type="GO" id="GO:0005634">
    <property type="term" value="C:nucleus"/>
    <property type="evidence" value="ECO:0007669"/>
    <property type="project" value="UniProtKB-SubCell"/>
</dbReference>
<dbReference type="InterPro" id="IPR036390">
    <property type="entry name" value="WH_DNA-bd_sf"/>
</dbReference>
<keyword evidence="3" id="KW-0217">Developmental protein</keyword>
<organism evidence="15 16">
    <name type="scientific">Candidula unifasciata</name>
    <dbReference type="NCBI Taxonomy" id="100452"/>
    <lineage>
        <taxon>Eukaryota</taxon>
        <taxon>Metazoa</taxon>
        <taxon>Spiralia</taxon>
        <taxon>Lophotrochozoa</taxon>
        <taxon>Mollusca</taxon>
        <taxon>Gastropoda</taxon>
        <taxon>Heterobranchia</taxon>
        <taxon>Euthyneura</taxon>
        <taxon>Panpulmonata</taxon>
        <taxon>Eupulmonata</taxon>
        <taxon>Stylommatophora</taxon>
        <taxon>Helicina</taxon>
        <taxon>Helicoidea</taxon>
        <taxon>Geomitridae</taxon>
        <taxon>Candidula</taxon>
    </lineage>
</organism>
<proteinExistence type="predicted"/>
<dbReference type="EMBL" id="CAJHNH020004323">
    <property type="protein sequence ID" value="CAG5130874.1"/>
    <property type="molecule type" value="Genomic_DNA"/>
</dbReference>
<keyword evidence="16" id="KW-1185">Reference proteome</keyword>
<feature type="region of interest" description="Disordered" evidence="13">
    <location>
        <begin position="15"/>
        <end position="66"/>
    </location>
</feature>
<evidence type="ECO:0000313" key="15">
    <source>
        <dbReference type="EMBL" id="CAG5130874.1"/>
    </source>
</evidence>
<dbReference type="InterPro" id="IPR032067">
    <property type="entry name" value="FOXO-TAD"/>
</dbReference>
<dbReference type="OrthoDB" id="5954824at2759"/>
<dbReference type="SMART" id="SM00339">
    <property type="entry name" value="FH"/>
    <property type="match status" value="1"/>
</dbReference>
<dbReference type="GO" id="GO:0005737">
    <property type="term" value="C:cytoplasm"/>
    <property type="evidence" value="ECO:0007669"/>
    <property type="project" value="UniProtKB-SubCell"/>
</dbReference>
<dbReference type="Pfam" id="PF00250">
    <property type="entry name" value="Forkhead"/>
    <property type="match status" value="1"/>
</dbReference>
<feature type="region of interest" description="Disordered" evidence="13">
    <location>
        <begin position="436"/>
        <end position="464"/>
    </location>
</feature>
<keyword evidence="4" id="KW-0963">Cytoplasm</keyword>
<gene>
    <name evidence="15" type="ORF">CUNI_LOCUS16432</name>
</gene>
<evidence type="ECO:0000256" key="11">
    <source>
        <dbReference type="ARBA" id="ARBA00039893"/>
    </source>
</evidence>